<evidence type="ECO:0000313" key="5">
    <source>
        <dbReference type="EMBL" id="ATF27419.1"/>
    </source>
</evidence>
<protein>
    <submittedName>
        <fullName evidence="5">Conotoxin</fullName>
    </submittedName>
</protein>
<keyword evidence="4" id="KW-0732">Signal</keyword>
<dbReference type="AlphaFoldDB" id="A0A291C1T1"/>
<dbReference type="EMBL" id="MF576585">
    <property type="protein sequence ID" value="ATF27419.1"/>
    <property type="molecule type" value="mRNA"/>
</dbReference>
<comment type="subcellular location">
    <subcellularLocation>
        <location evidence="1">Secreted</location>
    </subcellularLocation>
</comment>
<dbReference type="Pfam" id="PF02950">
    <property type="entry name" value="Conotoxin"/>
    <property type="match status" value="1"/>
</dbReference>
<evidence type="ECO:0000256" key="4">
    <source>
        <dbReference type="SAM" id="SignalP"/>
    </source>
</evidence>
<dbReference type="GO" id="GO:0005576">
    <property type="term" value="C:extracellular region"/>
    <property type="evidence" value="ECO:0007669"/>
    <property type="project" value="UniProtKB-SubCell"/>
</dbReference>
<dbReference type="InterPro" id="IPR004214">
    <property type="entry name" value="Conotoxin"/>
</dbReference>
<keyword evidence="2" id="KW-0964">Secreted</keyword>
<name>A0A291C1T1_9COND</name>
<evidence type="ECO:0000256" key="1">
    <source>
        <dbReference type="ARBA" id="ARBA00004613"/>
    </source>
</evidence>
<proteinExistence type="evidence at transcript level"/>
<feature type="signal peptide" evidence="4">
    <location>
        <begin position="1"/>
        <end position="23"/>
    </location>
</feature>
<evidence type="ECO:0000256" key="2">
    <source>
        <dbReference type="ARBA" id="ARBA00022525"/>
    </source>
</evidence>
<reference evidence="5" key="1">
    <citation type="journal article" date="2017" name="Genome Biol. Evol.">
        <title>Divergence of the Venom Exogene Repertoire in Two Sister Species of Turriconus.</title>
        <authorList>
            <person name="Li Q."/>
            <person name="Barghi N."/>
            <person name="Lu A."/>
            <person name="Fedosov A.E."/>
            <person name="Bandyopadhyay P.K."/>
            <person name="Lluisma A.O."/>
            <person name="Concepcion G.P."/>
            <person name="Yandell M."/>
            <person name="Olivera B.M."/>
            <person name="Safavi-Hemami H."/>
        </authorList>
    </citation>
    <scope>NUCLEOTIDE SEQUENCE</scope>
    <source>
        <strain evidence="5">M_Amz3.1ii</strain>
    </source>
</reference>
<sequence length="91" mass="10181">MSKVGVVLLIFLVLLSLAALQNGDDPRQQRGEKQSPQRDNFRSTLRKYSHNIQRRCRNGTSSCITCARKGKDCMGRRGGGRMCGKCVPRGR</sequence>
<dbReference type="GO" id="GO:0008200">
    <property type="term" value="F:ion channel inhibitor activity"/>
    <property type="evidence" value="ECO:0007669"/>
    <property type="project" value="InterPro"/>
</dbReference>
<organism evidence="5">
    <name type="scientific">Conus andremenezi</name>
    <dbReference type="NCBI Taxonomy" id="1077466"/>
    <lineage>
        <taxon>Eukaryota</taxon>
        <taxon>Metazoa</taxon>
        <taxon>Spiralia</taxon>
        <taxon>Lophotrochozoa</taxon>
        <taxon>Mollusca</taxon>
        <taxon>Gastropoda</taxon>
        <taxon>Caenogastropoda</taxon>
        <taxon>Neogastropoda</taxon>
        <taxon>Conoidea</taxon>
        <taxon>Conidae</taxon>
        <taxon>Conus</taxon>
        <taxon>Turriconus</taxon>
    </lineage>
</organism>
<feature type="chain" id="PRO_5013216888" evidence="4">
    <location>
        <begin position="24"/>
        <end position="91"/>
    </location>
</feature>
<reference evidence="5" key="2">
    <citation type="submission" date="2017-07" db="EMBL/GenBank/DDBJ databases">
        <authorList>
            <person name="Sun Z.S."/>
            <person name="Albrecht U."/>
            <person name="Echele G."/>
            <person name="Lee C.C."/>
        </authorList>
    </citation>
    <scope>NUCLEOTIDE SEQUENCE</scope>
    <source>
        <strain evidence="5">M_Amz3.1ii</strain>
    </source>
</reference>
<feature type="region of interest" description="Disordered" evidence="3">
    <location>
        <begin position="23"/>
        <end position="43"/>
    </location>
</feature>
<feature type="compositionally biased region" description="Basic and acidic residues" evidence="3">
    <location>
        <begin position="24"/>
        <end position="41"/>
    </location>
</feature>
<evidence type="ECO:0000256" key="3">
    <source>
        <dbReference type="SAM" id="MobiDB-lite"/>
    </source>
</evidence>
<accession>A0A291C1T1</accession>